<protein>
    <submittedName>
        <fullName evidence="1">Uncharacterized protein</fullName>
    </submittedName>
</protein>
<dbReference type="Proteomes" id="UP000269265">
    <property type="component" value="Unassembled WGS sequence"/>
</dbReference>
<sequence length="369" mass="41052">MNPSPILVHDLASLAALHGRVESCDELIVDARALKQYGVLRHAFKYAQWALKDGGRLLVTDEPARSLLFTAQRVDFWQVRHEFFKSVGQTFLTEAVDDARGEIRAVKQVSTTLPDGLSFGVVFGGGVHDAALLLEAVQSMATASRGHESRVEILVCGPLDEEGLDRLRRYAPGIDIAVIDGDLPAQATRIPLPEKKNRLFQAARYQAVSISHTRIAVGTDFVSRVLSQHFDVLAPRVEVEWQGRRVRYLDYILIGSYDVARRNRAKALGGFSAGENHLAMMKRRVAYVDGGIMLFDKRLVRGLPFNSDLAWSEAEDLDACGTLYQQGALIDHDASLLCESRVLKFSPVAGPVFKLTWPLKKRLIQLGWY</sequence>
<dbReference type="OrthoDB" id="7322124at2"/>
<name>A0A3R8S324_9BURK</name>
<reference evidence="1 2" key="1">
    <citation type="submission" date="2018-12" db="EMBL/GenBank/DDBJ databases">
        <title>The whole draft genome of Aquabacterium sp. SJQ9.</title>
        <authorList>
            <person name="Sun L."/>
            <person name="Gao X."/>
            <person name="Chen W."/>
            <person name="Huang K."/>
        </authorList>
    </citation>
    <scope>NUCLEOTIDE SEQUENCE [LARGE SCALE GENOMIC DNA]</scope>
    <source>
        <strain evidence="1 2">SJQ9</strain>
    </source>
</reference>
<evidence type="ECO:0000313" key="1">
    <source>
        <dbReference type="EMBL" id="RRS04342.1"/>
    </source>
</evidence>
<keyword evidence="2" id="KW-1185">Reference proteome</keyword>
<dbReference type="EMBL" id="RSED01000007">
    <property type="protein sequence ID" value="RRS04342.1"/>
    <property type="molecule type" value="Genomic_DNA"/>
</dbReference>
<organism evidence="1 2">
    <name type="scientific">Aquabacterium soli</name>
    <dbReference type="NCBI Taxonomy" id="2493092"/>
    <lineage>
        <taxon>Bacteria</taxon>
        <taxon>Pseudomonadati</taxon>
        <taxon>Pseudomonadota</taxon>
        <taxon>Betaproteobacteria</taxon>
        <taxon>Burkholderiales</taxon>
        <taxon>Aquabacterium</taxon>
    </lineage>
</organism>
<proteinExistence type="predicted"/>
<dbReference type="RefSeq" id="WP_125243250.1">
    <property type="nucleotide sequence ID" value="NZ_RSED01000007.1"/>
</dbReference>
<comment type="caution">
    <text evidence="1">The sequence shown here is derived from an EMBL/GenBank/DDBJ whole genome shotgun (WGS) entry which is preliminary data.</text>
</comment>
<evidence type="ECO:0000313" key="2">
    <source>
        <dbReference type="Proteomes" id="UP000269265"/>
    </source>
</evidence>
<accession>A0A3R8S324</accession>
<dbReference type="AlphaFoldDB" id="A0A3R8S324"/>
<gene>
    <name evidence="1" type="ORF">EIP75_10640</name>
</gene>